<dbReference type="InterPro" id="IPR019808">
    <property type="entry name" value="Histidine_triad_CS"/>
</dbReference>
<evidence type="ECO:0000259" key="4">
    <source>
        <dbReference type="PROSITE" id="PS51084"/>
    </source>
</evidence>
<keyword evidence="6" id="KW-1185">Reference proteome</keyword>
<dbReference type="OrthoDB" id="672793at2759"/>
<dbReference type="FunFam" id="3.30.428.10:FF:000005">
    <property type="entry name" value="Histidine triad nucleotide-binding protein 1"/>
    <property type="match status" value="1"/>
</dbReference>
<dbReference type="Pfam" id="PF01230">
    <property type="entry name" value="HIT"/>
    <property type="match status" value="1"/>
</dbReference>
<dbReference type="Proteomes" id="UP000308267">
    <property type="component" value="Unassembled WGS sequence"/>
</dbReference>
<dbReference type="PANTHER" id="PTHR23089">
    <property type="entry name" value="HISTIDINE TRIAD HIT PROTEIN"/>
    <property type="match status" value="1"/>
</dbReference>
<evidence type="ECO:0000313" key="6">
    <source>
        <dbReference type="Proteomes" id="UP000308267"/>
    </source>
</evidence>
<dbReference type="CDD" id="cd01276">
    <property type="entry name" value="PKCI_related"/>
    <property type="match status" value="1"/>
</dbReference>
<dbReference type="Gene3D" id="3.30.428.10">
    <property type="entry name" value="HIT-like"/>
    <property type="match status" value="1"/>
</dbReference>
<reference evidence="5 6" key="1">
    <citation type="journal article" date="2019" name="BMC Genomics">
        <title>New insights from Opisthorchis felineus genome: update on genomics of the epidemiologically important liver flukes.</title>
        <authorList>
            <person name="Ershov N.I."/>
            <person name="Mordvinov V.A."/>
            <person name="Prokhortchouk E.B."/>
            <person name="Pakharukova M.Y."/>
            <person name="Gunbin K.V."/>
            <person name="Ustyantsev K."/>
            <person name="Genaev M.A."/>
            <person name="Blinov A.G."/>
            <person name="Mazur A."/>
            <person name="Boulygina E."/>
            <person name="Tsygankova S."/>
            <person name="Khrameeva E."/>
            <person name="Chekanov N."/>
            <person name="Fan G."/>
            <person name="Xiao A."/>
            <person name="Zhang H."/>
            <person name="Xu X."/>
            <person name="Yang H."/>
            <person name="Solovyev V."/>
            <person name="Lee S.M."/>
            <person name="Liu X."/>
            <person name="Afonnikov D.A."/>
            <person name="Skryabin K.G."/>
        </authorList>
    </citation>
    <scope>NUCLEOTIDE SEQUENCE [LARGE SCALE GENOMIC DNA]</scope>
    <source>
        <strain evidence="5">AK-0245</strain>
        <tissue evidence="5">Whole organism</tissue>
    </source>
</reference>
<organism evidence="5 6">
    <name type="scientific">Opisthorchis felineus</name>
    <dbReference type="NCBI Taxonomy" id="147828"/>
    <lineage>
        <taxon>Eukaryota</taxon>
        <taxon>Metazoa</taxon>
        <taxon>Spiralia</taxon>
        <taxon>Lophotrochozoa</taxon>
        <taxon>Platyhelminthes</taxon>
        <taxon>Trematoda</taxon>
        <taxon>Digenea</taxon>
        <taxon>Opisthorchiida</taxon>
        <taxon>Opisthorchiata</taxon>
        <taxon>Opisthorchiidae</taxon>
        <taxon>Opisthorchis</taxon>
    </lineage>
</organism>
<dbReference type="PROSITE" id="PS51084">
    <property type="entry name" value="HIT_2"/>
    <property type="match status" value="1"/>
</dbReference>
<dbReference type="PRINTS" id="PR00332">
    <property type="entry name" value="HISTRIAD"/>
</dbReference>
<name>A0A4S2LHR6_OPIFE</name>
<dbReference type="AlphaFoldDB" id="A0A4S2LHR6"/>
<dbReference type="SUPFAM" id="SSF54197">
    <property type="entry name" value="HIT-like"/>
    <property type="match status" value="1"/>
</dbReference>
<dbReference type="GO" id="GO:0003824">
    <property type="term" value="F:catalytic activity"/>
    <property type="evidence" value="ECO:0007669"/>
    <property type="project" value="InterPro"/>
</dbReference>
<dbReference type="InterPro" id="IPR036265">
    <property type="entry name" value="HIT-like_sf"/>
</dbReference>
<proteinExistence type="predicted"/>
<sequence length="153" mass="17070">MNALSFLSGRLLTGLGVFRFRFASARMSSEVDRAQTVGDTSKPSIFSKIISREIKADIIYEDEKCLAFSDIEPQAPVHFLVIPKIQIPMLDSVTPNDEQLLGHMMLVCSRVAKQKGLTNGYRVVLNNGREGCQSVYHLHLHVLGGRQMQWPPG</sequence>
<evidence type="ECO:0000256" key="2">
    <source>
        <dbReference type="PIRSR" id="PIRSR601310-3"/>
    </source>
</evidence>
<dbReference type="EMBL" id="SJOL01007277">
    <property type="protein sequence ID" value="TGZ63125.1"/>
    <property type="molecule type" value="Genomic_DNA"/>
</dbReference>
<dbReference type="InterPro" id="IPR011146">
    <property type="entry name" value="HIT-like"/>
</dbReference>
<evidence type="ECO:0000256" key="3">
    <source>
        <dbReference type="PROSITE-ProRule" id="PRU00464"/>
    </source>
</evidence>
<dbReference type="STRING" id="147828.A0A4S2LHR6"/>
<feature type="short sequence motif" description="Histidine triad motif" evidence="2 3">
    <location>
        <begin position="137"/>
        <end position="141"/>
    </location>
</feature>
<feature type="domain" description="HIT" evidence="4">
    <location>
        <begin position="45"/>
        <end position="153"/>
    </location>
</feature>
<dbReference type="InterPro" id="IPR001310">
    <property type="entry name" value="Histidine_triad_HIT"/>
</dbReference>
<accession>A0A4S2LHR6</accession>
<evidence type="ECO:0000313" key="5">
    <source>
        <dbReference type="EMBL" id="TGZ63125.1"/>
    </source>
</evidence>
<feature type="active site" description="Tele-AMP-histidine intermediate" evidence="1">
    <location>
        <position position="139"/>
    </location>
</feature>
<evidence type="ECO:0000256" key="1">
    <source>
        <dbReference type="PIRSR" id="PIRSR601310-1"/>
    </source>
</evidence>
<comment type="caution">
    <text evidence="5">The sequence shown here is derived from an EMBL/GenBank/DDBJ whole genome shotgun (WGS) entry which is preliminary data.</text>
</comment>
<dbReference type="PROSITE" id="PS00892">
    <property type="entry name" value="HIT_1"/>
    <property type="match status" value="1"/>
</dbReference>
<protein>
    <recommendedName>
        <fullName evidence="4">HIT domain-containing protein</fullName>
    </recommendedName>
</protein>
<gene>
    <name evidence="5" type="ORF">CRM22_007068</name>
</gene>